<dbReference type="PROSITE" id="PS00889">
    <property type="entry name" value="CNMP_BINDING_2"/>
    <property type="match status" value="1"/>
</dbReference>
<dbReference type="InterPro" id="IPR000595">
    <property type="entry name" value="cNMP-bd_dom"/>
</dbReference>
<feature type="region of interest" description="Disordered" evidence="1">
    <location>
        <begin position="326"/>
        <end position="428"/>
    </location>
</feature>
<dbReference type="SUPFAM" id="SSF51206">
    <property type="entry name" value="cAMP-binding domain-like"/>
    <property type="match status" value="2"/>
</dbReference>
<feature type="compositionally biased region" description="Basic and acidic residues" evidence="1">
    <location>
        <begin position="553"/>
        <end position="562"/>
    </location>
</feature>
<name>A0A433SU62_ELYCH</name>
<sequence>MGTGTDSPSALLKNFTALSREEGRRGDGQGEDASDNMKSYGLEFDASYFRANREISISSEVKHFLRQPPNRRTPEQIQTPEVSNGSKRLMGDVYVLFERFHRTILYIQTVKVTPKRTIIRQGHFAENFYFILSGQALVTIHKPGDVTPKTAGMMRRGTSFGELALLHHSQRTATVTSHDTVQLLSVGREDFFDIFMAGHGSESMPDHIKFISQLDFMKDWPLERLLERPDQCLLHFFKRNMVILKASEVSEWFYVVKSGTCQVLKQLKGVTGRLGQMASSRHATHDTEGKLRSGASFQDKDKIIVTCSFDLHGLYIRMGTERLQPCPEEEHEGADNSDPGDRAVHRRNRRHGDQRMGKGNPHPGQSFSKLSIGPPHFRSMRHLDSESKENRKYRGQGSFSYHRRQKRKQQQHHEKQQSQQQQHQQQESPPVFVQIELLKPRDVFGLDMVNFNSVDFQRSPVSLKGTYRLQPCPEEEQDGADNSDPGDRAVHRRNRRHGDQRMGKGNPHPGQSFSKLSIGPPHFRSMRHLDSESKENRKYRGHSSFSYHRRQKREQQQQHEKQQSQQQQHQQQESPPVFVQIELLKPRDVFGLDMVNFNSVDFQRSPVSLVSLGAECIMLSKAFFLKHANERVKRRFSELVQPYPDERSLQASLQNKADWELYKNSLLAAITGPKPTGLRGAPLASRH</sequence>
<evidence type="ECO:0000313" key="3">
    <source>
        <dbReference type="EMBL" id="RUS72772.1"/>
    </source>
</evidence>
<dbReference type="PROSITE" id="PS50042">
    <property type="entry name" value="CNMP_BINDING_3"/>
    <property type="match status" value="1"/>
</dbReference>
<feature type="compositionally biased region" description="Low complexity" evidence="1">
    <location>
        <begin position="563"/>
        <end position="574"/>
    </location>
</feature>
<dbReference type="STRING" id="188477.A0A433SU62"/>
<feature type="compositionally biased region" description="Basic and acidic residues" evidence="1">
    <location>
        <begin position="19"/>
        <end position="28"/>
    </location>
</feature>
<comment type="caution">
    <text evidence="3">The sequence shown here is derived from an EMBL/GenBank/DDBJ whole genome shotgun (WGS) entry which is preliminary data.</text>
</comment>
<accession>A0A433SU62</accession>
<feature type="region of interest" description="Disordered" evidence="1">
    <location>
        <begin position="471"/>
        <end position="574"/>
    </location>
</feature>
<dbReference type="EMBL" id="RQTK01001021">
    <property type="protein sequence ID" value="RUS72772.1"/>
    <property type="molecule type" value="Genomic_DNA"/>
</dbReference>
<dbReference type="PANTHER" id="PTHR23011:SF28">
    <property type="entry name" value="CYCLIC NUCLEOTIDE-BINDING DOMAIN CONTAINING PROTEIN"/>
    <property type="match status" value="1"/>
</dbReference>
<dbReference type="CDD" id="cd00038">
    <property type="entry name" value="CAP_ED"/>
    <property type="match status" value="1"/>
</dbReference>
<dbReference type="SMART" id="SM00100">
    <property type="entry name" value="cNMP"/>
    <property type="match status" value="1"/>
</dbReference>
<protein>
    <recommendedName>
        <fullName evidence="2">Cyclic nucleotide-binding domain-containing protein</fullName>
    </recommendedName>
</protein>
<feature type="compositionally biased region" description="Low complexity" evidence="1">
    <location>
        <begin position="417"/>
        <end position="428"/>
    </location>
</feature>
<feature type="compositionally biased region" description="Basic residues" evidence="1">
    <location>
        <begin position="401"/>
        <end position="410"/>
    </location>
</feature>
<gene>
    <name evidence="3" type="ORF">EGW08_019472</name>
</gene>
<organism evidence="3 4">
    <name type="scientific">Elysia chlorotica</name>
    <name type="common">Eastern emerald elysia</name>
    <name type="synonym">Sea slug</name>
    <dbReference type="NCBI Taxonomy" id="188477"/>
    <lineage>
        <taxon>Eukaryota</taxon>
        <taxon>Metazoa</taxon>
        <taxon>Spiralia</taxon>
        <taxon>Lophotrochozoa</taxon>
        <taxon>Mollusca</taxon>
        <taxon>Gastropoda</taxon>
        <taxon>Heterobranchia</taxon>
        <taxon>Euthyneura</taxon>
        <taxon>Panpulmonata</taxon>
        <taxon>Sacoglossa</taxon>
        <taxon>Placobranchoidea</taxon>
        <taxon>Plakobranchidae</taxon>
        <taxon>Elysia</taxon>
    </lineage>
</organism>
<evidence type="ECO:0000313" key="4">
    <source>
        <dbReference type="Proteomes" id="UP000271974"/>
    </source>
</evidence>
<dbReference type="Pfam" id="PF00027">
    <property type="entry name" value="cNMP_binding"/>
    <property type="match status" value="1"/>
</dbReference>
<evidence type="ECO:0000256" key="1">
    <source>
        <dbReference type="SAM" id="MobiDB-lite"/>
    </source>
</evidence>
<keyword evidence="4" id="KW-1185">Reference proteome</keyword>
<dbReference type="OrthoDB" id="166212at2759"/>
<reference evidence="3 4" key="1">
    <citation type="submission" date="2019-01" db="EMBL/GenBank/DDBJ databases">
        <title>A draft genome assembly of the solar-powered sea slug Elysia chlorotica.</title>
        <authorList>
            <person name="Cai H."/>
            <person name="Li Q."/>
            <person name="Fang X."/>
            <person name="Li J."/>
            <person name="Curtis N.E."/>
            <person name="Altenburger A."/>
            <person name="Shibata T."/>
            <person name="Feng M."/>
            <person name="Maeda T."/>
            <person name="Schwartz J.A."/>
            <person name="Shigenobu S."/>
            <person name="Lundholm N."/>
            <person name="Nishiyama T."/>
            <person name="Yang H."/>
            <person name="Hasebe M."/>
            <person name="Li S."/>
            <person name="Pierce S.K."/>
            <person name="Wang J."/>
        </authorList>
    </citation>
    <scope>NUCLEOTIDE SEQUENCE [LARGE SCALE GENOMIC DNA]</scope>
    <source>
        <strain evidence="3">EC2010</strain>
        <tissue evidence="3">Whole organism of an adult</tissue>
    </source>
</reference>
<dbReference type="Gene3D" id="2.60.120.10">
    <property type="entry name" value="Jelly Rolls"/>
    <property type="match status" value="2"/>
</dbReference>
<feature type="domain" description="Cyclic nucleotide-binding" evidence="2">
    <location>
        <begin position="107"/>
        <end position="196"/>
    </location>
</feature>
<feature type="region of interest" description="Disordered" evidence="1">
    <location>
        <begin position="1"/>
        <end position="36"/>
    </location>
</feature>
<proteinExistence type="predicted"/>
<dbReference type="InterPro" id="IPR018488">
    <property type="entry name" value="cNMP-bd_CS"/>
</dbReference>
<dbReference type="Proteomes" id="UP000271974">
    <property type="component" value="Unassembled WGS sequence"/>
</dbReference>
<dbReference type="PANTHER" id="PTHR23011">
    <property type="entry name" value="CYCLIC NUCLEOTIDE-BINDING DOMAIN CONTAINING PROTEIN"/>
    <property type="match status" value="1"/>
</dbReference>
<dbReference type="InterPro" id="IPR014710">
    <property type="entry name" value="RmlC-like_jellyroll"/>
</dbReference>
<feature type="compositionally biased region" description="Basic and acidic residues" evidence="1">
    <location>
        <begin position="381"/>
        <end position="392"/>
    </location>
</feature>
<dbReference type="AlphaFoldDB" id="A0A433SU62"/>
<dbReference type="InterPro" id="IPR018490">
    <property type="entry name" value="cNMP-bd_dom_sf"/>
</dbReference>
<feature type="compositionally biased region" description="Basic residues" evidence="1">
    <location>
        <begin position="539"/>
        <end position="552"/>
    </location>
</feature>
<evidence type="ECO:0000259" key="2">
    <source>
        <dbReference type="PROSITE" id="PS50042"/>
    </source>
</evidence>
<feature type="compositionally biased region" description="Basic and acidic residues" evidence="1">
    <location>
        <begin position="527"/>
        <end position="538"/>
    </location>
</feature>